<dbReference type="FunFam" id="1.10.10.60:FF:000009">
    <property type="entry name" value="transcription factor MYB1R1"/>
    <property type="match status" value="1"/>
</dbReference>
<dbReference type="InterPro" id="IPR009057">
    <property type="entry name" value="Homeodomain-like_sf"/>
</dbReference>
<dbReference type="PROSITE" id="PS51293">
    <property type="entry name" value="SANT"/>
    <property type="match status" value="1"/>
</dbReference>
<feature type="domain" description="HTH myb-type" evidence="11">
    <location>
        <begin position="79"/>
        <end position="135"/>
    </location>
</feature>
<dbReference type="CDD" id="cd00167">
    <property type="entry name" value="SANT"/>
    <property type="match status" value="1"/>
</dbReference>
<evidence type="ECO:0000256" key="4">
    <source>
        <dbReference type="ARBA" id="ARBA00023163"/>
    </source>
</evidence>
<evidence type="ECO:0000313" key="12">
    <source>
        <dbReference type="EMBL" id="JAG98326.1"/>
    </source>
</evidence>
<evidence type="ECO:0000259" key="9">
    <source>
        <dbReference type="PROSITE" id="PS50158"/>
    </source>
</evidence>
<evidence type="ECO:0000256" key="7">
    <source>
        <dbReference type="SAM" id="MobiDB-lite"/>
    </source>
</evidence>
<keyword evidence="5" id="KW-0539">Nucleus</keyword>
<keyword evidence="3" id="KW-0238">DNA-binding</keyword>
<dbReference type="GO" id="GO:0005634">
    <property type="term" value="C:nucleus"/>
    <property type="evidence" value="ECO:0007669"/>
    <property type="project" value="UniProtKB-SubCell"/>
</dbReference>
<feature type="domain" description="Myb-like" evidence="8">
    <location>
        <begin position="79"/>
        <end position="131"/>
    </location>
</feature>
<evidence type="ECO:0000256" key="3">
    <source>
        <dbReference type="ARBA" id="ARBA00023125"/>
    </source>
</evidence>
<feature type="compositionally biased region" description="Pro residues" evidence="7">
    <location>
        <begin position="298"/>
        <end position="308"/>
    </location>
</feature>
<feature type="region of interest" description="Disordered" evidence="7">
    <location>
        <begin position="53"/>
        <end position="85"/>
    </location>
</feature>
<dbReference type="PROSITE" id="PS50090">
    <property type="entry name" value="MYB_LIKE"/>
    <property type="match status" value="1"/>
</dbReference>
<dbReference type="PANTHER" id="PTHR44191">
    <property type="entry name" value="TRANSCRIPTION FACTOR KUA1"/>
    <property type="match status" value="1"/>
</dbReference>
<dbReference type="GO" id="GO:0009723">
    <property type="term" value="P:response to ethylene"/>
    <property type="evidence" value="ECO:0007669"/>
    <property type="project" value="TreeGrafter"/>
</dbReference>
<evidence type="ECO:0000259" key="10">
    <source>
        <dbReference type="PROSITE" id="PS51293"/>
    </source>
</evidence>
<name>A0A0D6R6H7_ARACU</name>
<evidence type="ECO:0000256" key="1">
    <source>
        <dbReference type="ARBA" id="ARBA00004123"/>
    </source>
</evidence>
<keyword evidence="6" id="KW-0479">Metal-binding</keyword>
<dbReference type="EMBL" id="GCKF01026434">
    <property type="protein sequence ID" value="JAG98326.1"/>
    <property type="molecule type" value="Transcribed_RNA"/>
</dbReference>
<feature type="region of interest" description="Disordered" evidence="7">
    <location>
        <begin position="166"/>
        <end position="195"/>
    </location>
</feature>
<dbReference type="Pfam" id="PF00249">
    <property type="entry name" value="Myb_DNA-binding"/>
    <property type="match status" value="1"/>
</dbReference>
<feature type="compositionally biased region" description="Polar residues" evidence="7">
    <location>
        <begin position="338"/>
        <end position="366"/>
    </location>
</feature>
<dbReference type="InterPro" id="IPR001005">
    <property type="entry name" value="SANT/Myb"/>
</dbReference>
<feature type="compositionally biased region" description="Polar residues" evidence="7">
    <location>
        <begin position="236"/>
        <end position="258"/>
    </location>
</feature>
<comment type="subcellular location">
    <subcellularLocation>
        <location evidence="1">Nucleus</location>
    </subcellularLocation>
</comment>
<dbReference type="GO" id="GO:0006355">
    <property type="term" value="P:regulation of DNA-templated transcription"/>
    <property type="evidence" value="ECO:0007669"/>
    <property type="project" value="UniProtKB-ARBA"/>
</dbReference>
<dbReference type="InterPro" id="IPR006447">
    <property type="entry name" value="Myb_dom_plants"/>
</dbReference>
<keyword evidence="2" id="KW-0805">Transcription regulation</keyword>
<dbReference type="PANTHER" id="PTHR44191:SF64">
    <property type="entry name" value="TRANSCRIPTION FACTOR MYB1R1"/>
    <property type="match status" value="1"/>
</dbReference>
<dbReference type="SMART" id="SM00717">
    <property type="entry name" value="SANT"/>
    <property type="match status" value="1"/>
</dbReference>
<evidence type="ECO:0000256" key="6">
    <source>
        <dbReference type="PROSITE-ProRule" id="PRU00047"/>
    </source>
</evidence>
<sequence length="366" mass="40190">MSRSCSQCGHNGHNSRTCLENGFMLFGVRVTEGSMRKSVSMTNLSNLSQYEHSDQGDAAAGSADGYASDDLVHSSSNARERKRGVPWTEEEHRLFLVGLQKVGKGDWRGISRNFVKTRTPTQVASHAQKYFLRQSNLNRRRRRSSLFDMTTDTFLSIPVEEELVTGAGNHHPLPNQLSPRQHSSIPAPESSGQSNCNFGLSLMPFPVPLSPMVLPGLPVGKSHEMEKQEESAPMEWSQSPKPSQLASNSEITVDSSASPPKFMNMLPTPFHYGALNQAPHRHPVETSTSGSKLVKPIPHIPTPPPRTPKPIKESVVSSLNPVMEPSPLSLKLSEQPRRQSAFQSMQSLSNHEIDSQGNMGNVISVA</sequence>
<feature type="domain" description="CCHC-type" evidence="9">
    <location>
        <begin position="5"/>
        <end position="18"/>
    </location>
</feature>
<dbReference type="SUPFAM" id="SSF46689">
    <property type="entry name" value="Homeodomain-like"/>
    <property type="match status" value="1"/>
</dbReference>
<dbReference type="InterPro" id="IPR017930">
    <property type="entry name" value="Myb_dom"/>
</dbReference>
<organism evidence="12">
    <name type="scientific">Araucaria cunninghamii</name>
    <name type="common">Hoop pine</name>
    <name type="synonym">Moreton Bay pine</name>
    <dbReference type="NCBI Taxonomy" id="56994"/>
    <lineage>
        <taxon>Eukaryota</taxon>
        <taxon>Viridiplantae</taxon>
        <taxon>Streptophyta</taxon>
        <taxon>Embryophyta</taxon>
        <taxon>Tracheophyta</taxon>
        <taxon>Spermatophyta</taxon>
        <taxon>Pinopsida</taxon>
        <taxon>Pinidae</taxon>
        <taxon>Conifers II</taxon>
        <taxon>Araucariales</taxon>
        <taxon>Araucariaceae</taxon>
        <taxon>Araucaria</taxon>
    </lineage>
</organism>
<dbReference type="AlphaFoldDB" id="A0A0D6R6H7"/>
<keyword evidence="6" id="KW-0862">Zinc</keyword>
<feature type="compositionally biased region" description="Low complexity" evidence="7">
    <location>
        <begin position="56"/>
        <end position="69"/>
    </location>
</feature>
<keyword evidence="4" id="KW-0804">Transcription</keyword>
<evidence type="ECO:0008006" key="13">
    <source>
        <dbReference type="Google" id="ProtNLM"/>
    </source>
</evidence>
<dbReference type="GO" id="GO:0003677">
    <property type="term" value="F:DNA binding"/>
    <property type="evidence" value="ECO:0007669"/>
    <property type="project" value="UniProtKB-KW"/>
</dbReference>
<dbReference type="PROSITE" id="PS51294">
    <property type="entry name" value="HTH_MYB"/>
    <property type="match status" value="1"/>
</dbReference>
<dbReference type="InterPro" id="IPR001878">
    <property type="entry name" value="Znf_CCHC"/>
</dbReference>
<dbReference type="InterPro" id="IPR017884">
    <property type="entry name" value="SANT_dom"/>
</dbReference>
<feature type="domain" description="SANT" evidence="10">
    <location>
        <begin position="82"/>
        <end position="135"/>
    </location>
</feature>
<protein>
    <recommendedName>
        <fullName evidence="13">HTH myb-type domain-containing protein</fullName>
    </recommendedName>
</protein>
<evidence type="ECO:0000256" key="2">
    <source>
        <dbReference type="ARBA" id="ARBA00023015"/>
    </source>
</evidence>
<evidence type="ECO:0000256" key="5">
    <source>
        <dbReference type="ARBA" id="ARBA00023242"/>
    </source>
</evidence>
<feature type="compositionally biased region" description="Polar residues" evidence="7">
    <location>
        <begin position="175"/>
        <end position="195"/>
    </location>
</feature>
<dbReference type="InterPro" id="IPR052245">
    <property type="entry name" value="Plant_Stress_Dev_TF"/>
</dbReference>
<dbReference type="GO" id="GO:0009739">
    <property type="term" value="P:response to gibberellin"/>
    <property type="evidence" value="ECO:0007669"/>
    <property type="project" value="TreeGrafter"/>
</dbReference>
<dbReference type="GO" id="GO:0008270">
    <property type="term" value="F:zinc ion binding"/>
    <property type="evidence" value="ECO:0007669"/>
    <property type="project" value="UniProtKB-KW"/>
</dbReference>
<dbReference type="Gene3D" id="1.10.10.60">
    <property type="entry name" value="Homeodomain-like"/>
    <property type="match status" value="1"/>
</dbReference>
<proteinExistence type="predicted"/>
<accession>A0A0D6R6H7</accession>
<reference evidence="12" key="1">
    <citation type="submission" date="2015-03" db="EMBL/GenBank/DDBJ databases">
        <title>A transcriptome of Araucaria cunninghamii, an australian fine timber species.</title>
        <authorList>
            <person name="Jing Yi C.J.Y."/>
            <person name="Yin San L.Y.S."/>
            <person name="Abdul Karim S.S."/>
            <person name="Wan Azmi N.N."/>
            <person name="Hercus R.R."/>
            <person name="Croft L.L."/>
        </authorList>
    </citation>
    <scope>NUCLEOTIDE SEQUENCE</scope>
    <source>
        <strain evidence="12">MI0301</strain>
        <tissue evidence="12">Leaf</tissue>
    </source>
</reference>
<dbReference type="NCBIfam" id="TIGR01557">
    <property type="entry name" value="myb_SHAQKYF"/>
    <property type="match status" value="1"/>
</dbReference>
<feature type="region of interest" description="Disordered" evidence="7">
    <location>
        <begin position="223"/>
        <end position="366"/>
    </location>
</feature>
<evidence type="ECO:0000259" key="8">
    <source>
        <dbReference type="PROSITE" id="PS50090"/>
    </source>
</evidence>
<evidence type="ECO:0000259" key="11">
    <source>
        <dbReference type="PROSITE" id="PS51294"/>
    </source>
</evidence>
<dbReference type="PROSITE" id="PS50158">
    <property type="entry name" value="ZF_CCHC"/>
    <property type="match status" value="1"/>
</dbReference>
<keyword evidence="6" id="KW-0863">Zinc-finger</keyword>